<dbReference type="AlphaFoldDB" id="A0A0H3KXL3"/>
<dbReference type="PANTHER" id="PTHR30476">
    <property type="entry name" value="UPF0234 PROTEIN YAJQ"/>
    <property type="match status" value="1"/>
</dbReference>
<dbReference type="EMBL" id="AP012032">
    <property type="protein sequence ID" value="BAK10388.1"/>
    <property type="molecule type" value="Genomic_DNA"/>
</dbReference>
<reference evidence="5" key="1">
    <citation type="journal article" date="2012" name="Appl. Microbiol. Biotechnol.">
        <title>The complete genome sequence of Pantoea ananatis AJ13355, an organism with great biotechnological potential.</title>
        <authorList>
            <person name="Hara Y."/>
            <person name="Kadotani N."/>
            <person name="Izui H."/>
            <person name="Katashkina J.I."/>
            <person name="Kuvaeva T.M."/>
            <person name="Andreeva I.G."/>
            <person name="Golubeva L.I."/>
            <person name="Malko D.B."/>
            <person name="Makeev V.J."/>
            <person name="Mashko S.V."/>
            <person name="Kozlov Y.I."/>
        </authorList>
    </citation>
    <scope>NUCLEOTIDE SEQUENCE [LARGE SCALE GENOMIC DNA]</scope>
    <source>
        <strain evidence="5">AJ13355</strain>
    </source>
</reference>
<protein>
    <recommendedName>
        <fullName evidence="3">Nucleotide-binding protein PAJ_0308</fullName>
    </recommendedName>
</protein>
<evidence type="ECO:0000256" key="3">
    <source>
        <dbReference type="HAMAP-Rule" id="MF_00632"/>
    </source>
</evidence>
<dbReference type="Proteomes" id="UP000006690">
    <property type="component" value="Chromosome"/>
</dbReference>
<evidence type="ECO:0000256" key="1">
    <source>
        <dbReference type="ARBA" id="ARBA00022741"/>
    </source>
</evidence>
<dbReference type="InterPro" id="IPR035570">
    <property type="entry name" value="UPF0234_N"/>
</dbReference>
<dbReference type="FunFam" id="3.30.70.990:FF:000001">
    <property type="entry name" value="UPF0234 protein YajQ"/>
    <property type="match status" value="1"/>
</dbReference>
<dbReference type="PANTHER" id="PTHR30476:SF0">
    <property type="entry name" value="UPF0234 PROTEIN YAJQ"/>
    <property type="match status" value="1"/>
</dbReference>
<dbReference type="InterPro" id="IPR036183">
    <property type="entry name" value="YajQ-like_sf"/>
</dbReference>
<comment type="similarity">
    <text evidence="2 3">Belongs to the YajQ family.</text>
</comment>
<comment type="function">
    <text evidence="3">Nucleotide-binding protein.</text>
</comment>
<dbReference type="InterPro" id="IPR035571">
    <property type="entry name" value="UPF0234-like_C"/>
</dbReference>
<evidence type="ECO:0000256" key="2">
    <source>
        <dbReference type="ARBA" id="ARBA00093450"/>
    </source>
</evidence>
<dbReference type="KEGG" id="paj:PAJ_0308"/>
<proteinExistence type="inferred from homology"/>
<accession>A0A0H3KXL3</accession>
<dbReference type="FunFam" id="3.30.70.860:FF:000001">
    <property type="entry name" value="UPF0234 protein YajQ"/>
    <property type="match status" value="1"/>
</dbReference>
<keyword evidence="1 3" id="KW-0547">Nucleotide-binding</keyword>
<dbReference type="Gene3D" id="3.30.70.860">
    <property type="match status" value="1"/>
</dbReference>
<dbReference type="HOGENOM" id="CLU_099839_1_0_6"/>
<dbReference type="Gene3D" id="3.30.70.990">
    <property type="entry name" value="YajQ-like, domain 2"/>
    <property type="match status" value="1"/>
</dbReference>
<gene>
    <name evidence="4" type="primary">yajQ</name>
    <name evidence="4" type="ordered locus">PAJ_0308</name>
</gene>
<evidence type="ECO:0000313" key="5">
    <source>
        <dbReference type="Proteomes" id="UP000006690"/>
    </source>
</evidence>
<dbReference type="CDD" id="cd11740">
    <property type="entry name" value="YajQ_like"/>
    <property type="match status" value="1"/>
</dbReference>
<dbReference type="HAMAP" id="MF_00632">
    <property type="entry name" value="UPF0234"/>
    <property type="match status" value="1"/>
</dbReference>
<dbReference type="GO" id="GO:0005829">
    <property type="term" value="C:cytosol"/>
    <property type="evidence" value="ECO:0007669"/>
    <property type="project" value="TreeGrafter"/>
</dbReference>
<dbReference type="PATRIC" id="fig|932677.3.peg.344"/>
<dbReference type="Pfam" id="PF04461">
    <property type="entry name" value="YajQ"/>
    <property type="match status" value="1"/>
</dbReference>
<sequence length="174" mass="19557">MHASLASGEEEMPSFDIVSEVDMQEVRNAVDNANRELSTRFDFRNVTASYELNEKNETIKVISESDFQVKQLVDILREKMLKRGIEGAALDVPEEIEHSGKSWSLDAKMKKGIEADVAKKLVKLIKDSKLKVQTQIQGESLRVTGKSRDDLQGAMALVRGGNLGQPFQFKNFRD</sequence>
<name>A0A0H3KXL3_PANAA</name>
<organism evidence="4 5">
    <name type="scientific">Pantoea ananatis (strain AJ13355)</name>
    <dbReference type="NCBI Taxonomy" id="932677"/>
    <lineage>
        <taxon>Bacteria</taxon>
        <taxon>Pseudomonadati</taxon>
        <taxon>Pseudomonadota</taxon>
        <taxon>Gammaproteobacteria</taxon>
        <taxon>Enterobacterales</taxon>
        <taxon>Erwiniaceae</taxon>
        <taxon>Pantoea</taxon>
    </lineage>
</organism>
<evidence type="ECO:0000313" key="4">
    <source>
        <dbReference type="EMBL" id="BAK10388.1"/>
    </source>
</evidence>
<dbReference type="GO" id="GO:0000166">
    <property type="term" value="F:nucleotide binding"/>
    <property type="evidence" value="ECO:0007669"/>
    <property type="project" value="UniProtKB-UniRule"/>
</dbReference>
<dbReference type="SUPFAM" id="SSF89963">
    <property type="entry name" value="YajQ-like"/>
    <property type="match status" value="2"/>
</dbReference>
<dbReference type="NCBIfam" id="NF003819">
    <property type="entry name" value="PRK05412.1"/>
    <property type="match status" value="1"/>
</dbReference>
<dbReference type="InterPro" id="IPR007551">
    <property type="entry name" value="YajQ/Smlt4090-like"/>
</dbReference>
<dbReference type="eggNOG" id="COG1666">
    <property type="taxonomic scope" value="Bacteria"/>
</dbReference>